<comment type="caution">
    <text evidence="1">The sequence shown here is derived from an EMBL/GenBank/DDBJ whole genome shotgun (WGS) entry which is preliminary data.</text>
</comment>
<evidence type="ECO:0008006" key="3">
    <source>
        <dbReference type="Google" id="ProtNLM"/>
    </source>
</evidence>
<keyword evidence="2" id="KW-1185">Reference proteome</keyword>
<dbReference type="PANTHER" id="PTHR35836:SF1">
    <property type="entry name" value="VCBS REPEAT-CONTAINING PROTEIN"/>
    <property type="match status" value="1"/>
</dbReference>
<proteinExistence type="predicted"/>
<sequence length="272" mass="30896">MTLFNERQRYIGLMLVFVNMLSPILGQHFPSTVQYKAKKLYEMQLDLEPTSVKILRDPRYSSEVTPVFDLAFMAFQPRSEIRKISDLTVRVNEPQEMADYARTITGEIHIPVPNNVGVLPPNTLDRQPPYVWWVAAGALGPSSAFASSTGAIYLIDKSKPTEWKPVPIYRENNVGFSHVEWIDMDLDGKKDCVTIKGQSNRGQLIWLRQPITDSGTWQAFPISNVTVDVGGTDFKMMRVKVPRRPNKERVLFIVAGLRTATLTAYWVDGMFI</sequence>
<evidence type="ECO:0000313" key="1">
    <source>
        <dbReference type="EMBL" id="CAK8697343.1"/>
    </source>
</evidence>
<gene>
    <name evidence="1" type="ORF">CVLEPA_LOCUS30589</name>
</gene>
<dbReference type="Proteomes" id="UP001642483">
    <property type="component" value="Unassembled WGS sequence"/>
</dbReference>
<evidence type="ECO:0000313" key="2">
    <source>
        <dbReference type="Proteomes" id="UP001642483"/>
    </source>
</evidence>
<reference evidence="1 2" key="1">
    <citation type="submission" date="2024-02" db="EMBL/GenBank/DDBJ databases">
        <authorList>
            <person name="Daric V."/>
            <person name="Darras S."/>
        </authorList>
    </citation>
    <scope>NUCLEOTIDE SEQUENCE [LARGE SCALE GENOMIC DNA]</scope>
</reference>
<accession>A0ABP0H032</accession>
<name>A0ABP0H032_CLALP</name>
<organism evidence="1 2">
    <name type="scientific">Clavelina lepadiformis</name>
    <name type="common">Light-bulb sea squirt</name>
    <name type="synonym">Ascidia lepadiformis</name>
    <dbReference type="NCBI Taxonomy" id="159417"/>
    <lineage>
        <taxon>Eukaryota</taxon>
        <taxon>Metazoa</taxon>
        <taxon>Chordata</taxon>
        <taxon>Tunicata</taxon>
        <taxon>Ascidiacea</taxon>
        <taxon>Aplousobranchia</taxon>
        <taxon>Clavelinidae</taxon>
        <taxon>Clavelina</taxon>
    </lineage>
</organism>
<dbReference type="PANTHER" id="PTHR35836">
    <property type="entry name" value="VCBS REPEAT-CONTAINING PROTEIN"/>
    <property type="match status" value="1"/>
</dbReference>
<protein>
    <recommendedName>
        <fullName evidence="3">VCBS repeat-containing protein</fullName>
    </recommendedName>
</protein>
<dbReference type="EMBL" id="CAWYQH010000163">
    <property type="protein sequence ID" value="CAK8697343.1"/>
    <property type="molecule type" value="Genomic_DNA"/>
</dbReference>